<dbReference type="CDD" id="cd00347">
    <property type="entry name" value="Flavin_utilizing_monoxygenases"/>
    <property type="match status" value="1"/>
</dbReference>
<name>A0A381S969_9ZZZZ</name>
<dbReference type="SUPFAM" id="SSF51679">
    <property type="entry name" value="Bacterial luciferase-like"/>
    <property type="match status" value="1"/>
</dbReference>
<dbReference type="Pfam" id="PF00296">
    <property type="entry name" value="Bac_luciferase"/>
    <property type="match status" value="1"/>
</dbReference>
<dbReference type="EMBL" id="UINC01002821">
    <property type="protein sequence ID" value="SVA00630.1"/>
    <property type="molecule type" value="Genomic_DNA"/>
</dbReference>
<dbReference type="GO" id="GO:0016705">
    <property type="term" value="F:oxidoreductase activity, acting on paired donors, with incorporation or reduction of molecular oxygen"/>
    <property type="evidence" value="ECO:0007669"/>
    <property type="project" value="InterPro"/>
</dbReference>
<proteinExistence type="predicted"/>
<dbReference type="PANTHER" id="PTHR43244:SF1">
    <property type="entry name" value="5,10-METHYLENETETRAHYDROMETHANOPTERIN REDUCTASE"/>
    <property type="match status" value="1"/>
</dbReference>
<dbReference type="InterPro" id="IPR050564">
    <property type="entry name" value="F420-G6PD/mer"/>
</dbReference>
<organism evidence="3">
    <name type="scientific">marine metagenome</name>
    <dbReference type="NCBI Taxonomy" id="408172"/>
    <lineage>
        <taxon>unclassified sequences</taxon>
        <taxon>metagenomes</taxon>
        <taxon>ecological metagenomes</taxon>
    </lineage>
</organism>
<dbReference type="PANTHER" id="PTHR43244">
    <property type="match status" value="1"/>
</dbReference>
<evidence type="ECO:0000256" key="1">
    <source>
        <dbReference type="ARBA" id="ARBA00023002"/>
    </source>
</evidence>
<evidence type="ECO:0000259" key="2">
    <source>
        <dbReference type="Pfam" id="PF00296"/>
    </source>
</evidence>
<sequence length="355" mass="38711">MGIQIPKFGLNRNDTSSISAFATDVARAEEVGWDCAFLPDSQLRRRDTYVLLSAAAQSTSEITIGTLVANPVTRHPSVTASSIATVAELAPNRTIMAMGIGDTAVRLAGLRPARIKELESSVHMMKSLLNGEPVDVGAVQPARLPFPQEVPIWIAAGGPKTLEMAGSCADGVFIRVGTDIGNIQTSVKEIRLGALKSNVDPNSVKIGAVFHTVFFEDEEESLLMAKSMAAGYYEYSPMLLDNIGLTWEGPHPEEFKKQGKIWPDFHHSPDLIESGRSVDFLSERHADAFCLRGDAPQIANQIIQILEECKVLDIEFEYVVLQPIPNPPTPDLGNEAYIERVPEHILSAVRNALNK</sequence>
<reference evidence="3" key="1">
    <citation type="submission" date="2018-05" db="EMBL/GenBank/DDBJ databases">
        <authorList>
            <person name="Lanie J.A."/>
            <person name="Ng W.-L."/>
            <person name="Kazmierczak K.M."/>
            <person name="Andrzejewski T.M."/>
            <person name="Davidsen T.M."/>
            <person name="Wayne K.J."/>
            <person name="Tettelin H."/>
            <person name="Glass J.I."/>
            <person name="Rusch D."/>
            <person name="Podicherti R."/>
            <person name="Tsui H.-C.T."/>
            <person name="Winkler M.E."/>
        </authorList>
    </citation>
    <scope>NUCLEOTIDE SEQUENCE</scope>
</reference>
<evidence type="ECO:0000313" key="3">
    <source>
        <dbReference type="EMBL" id="SVA00630.1"/>
    </source>
</evidence>
<dbReference type="Gene3D" id="3.20.20.30">
    <property type="entry name" value="Luciferase-like domain"/>
    <property type="match status" value="1"/>
</dbReference>
<dbReference type="InterPro" id="IPR036661">
    <property type="entry name" value="Luciferase-like_sf"/>
</dbReference>
<keyword evidence="1" id="KW-0560">Oxidoreductase</keyword>
<dbReference type="CDD" id="cd01097">
    <property type="entry name" value="Tetrahydromethanopterin_reductase"/>
    <property type="match status" value="1"/>
</dbReference>
<dbReference type="InterPro" id="IPR011251">
    <property type="entry name" value="Luciferase-like_dom"/>
</dbReference>
<dbReference type="AlphaFoldDB" id="A0A381S969"/>
<protein>
    <recommendedName>
        <fullName evidence="2">Luciferase-like domain-containing protein</fullName>
    </recommendedName>
</protein>
<feature type="domain" description="Luciferase-like" evidence="2">
    <location>
        <begin position="17"/>
        <end position="306"/>
    </location>
</feature>
<gene>
    <name evidence="3" type="ORF">METZ01_LOCUS53484</name>
</gene>
<accession>A0A381S969</accession>